<name>A0A9D9DW05_9BACT</name>
<evidence type="ECO:0000256" key="1">
    <source>
        <dbReference type="ARBA" id="ARBA00004651"/>
    </source>
</evidence>
<reference evidence="9" key="1">
    <citation type="submission" date="2020-10" db="EMBL/GenBank/DDBJ databases">
        <authorList>
            <person name="Gilroy R."/>
        </authorList>
    </citation>
    <scope>NUCLEOTIDE SEQUENCE</scope>
    <source>
        <strain evidence="9">2889</strain>
    </source>
</reference>
<organism evidence="9 10">
    <name type="scientific">Candidatus Pullibacteroides excrementavium</name>
    <dbReference type="NCBI Taxonomy" id="2840905"/>
    <lineage>
        <taxon>Bacteria</taxon>
        <taxon>Pseudomonadati</taxon>
        <taxon>Bacteroidota</taxon>
        <taxon>Bacteroidia</taxon>
        <taxon>Bacteroidales</taxon>
        <taxon>Candidatus Pullibacteroides</taxon>
    </lineage>
</organism>
<dbReference type="PANTHER" id="PTHR33545:SF9">
    <property type="entry name" value="UPF0750 MEMBRANE PROTEIN YITE"/>
    <property type="match status" value="1"/>
</dbReference>
<reference evidence="9" key="2">
    <citation type="journal article" date="2021" name="PeerJ">
        <title>Extensive microbial diversity within the chicken gut microbiome revealed by metagenomics and culture.</title>
        <authorList>
            <person name="Gilroy R."/>
            <person name="Ravi A."/>
            <person name="Getino M."/>
            <person name="Pursley I."/>
            <person name="Horton D.L."/>
            <person name="Alikhan N.F."/>
            <person name="Baker D."/>
            <person name="Gharbi K."/>
            <person name="Hall N."/>
            <person name="Watson M."/>
            <person name="Adriaenssens E.M."/>
            <person name="Foster-Nyarko E."/>
            <person name="Jarju S."/>
            <person name="Secka A."/>
            <person name="Antonio M."/>
            <person name="Oren A."/>
            <person name="Chaudhuri R.R."/>
            <person name="La Ragione R."/>
            <person name="Hildebrand F."/>
            <person name="Pallen M.J."/>
        </authorList>
    </citation>
    <scope>NUCLEOTIDE SEQUENCE</scope>
    <source>
        <strain evidence="9">2889</strain>
    </source>
</reference>
<dbReference type="PANTHER" id="PTHR33545">
    <property type="entry name" value="UPF0750 MEMBRANE PROTEIN YITT-RELATED"/>
    <property type="match status" value="1"/>
</dbReference>
<keyword evidence="2" id="KW-1003">Cell membrane</keyword>
<dbReference type="EMBL" id="JADIMZ010000043">
    <property type="protein sequence ID" value="MBO8432299.1"/>
    <property type="molecule type" value="Genomic_DNA"/>
</dbReference>
<protein>
    <submittedName>
        <fullName evidence="9">YitT family protein</fullName>
    </submittedName>
</protein>
<feature type="transmembrane region" description="Helical" evidence="7">
    <location>
        <begin position="69"/>
        <end position="86"/>
    </location>
</feature>
<evidence type="ECO:0000256" key="2">
    <source>
        <dbReference type="ARBA" id="ARBA00022475"/>
    </source>
</evidence>
<dbReference type="InterPro" id="IPR015867">
    <property type="entry name" value="N-reg_PII/ATP_PRibTrfase_C"/>
</dbReference>
<dbReference type="InterPro" id="IPR019264">
    <property type="entry name" value="DUF2179"/>
</dbReference>
<feature type="transmembrane region" description="Helical" evidence="7">
    <location>
        <begin position="220"/>
        <end position="239"/>
    </location>
</feature>
<keyword evidence="3 7" id="KW-0812">Transmembrane</keyword>
<dbReference type="GO" id="GO:0005886">
    <property type="term" value="C:plasma membrane"/>
    <property type="evidence" value="ECO:0007669"/>
    <property type="project" value="UniProtKB-SubCell"/>
</dbReference>
<dbReference type="CDD" id="cd16380">
    <property type="entry name" value="YitT_C"/>
    <property type="match status" value="1"/>
</dbReference>
<evidence type="ECO:0000256" key="7">
    <source>
        <dbReference type="SAM" id="Phobius"/>
    </source>
</evidence>
<proteinExistence type="predicted"/>
<dbReference type="AlphaFoldDB" id="A0A9D9DW05"/>
<evidence type="ECO:0000256" key="3">
    <source>
        <dbReference type="ARBA" id="ARBA00022692"/>
    </source>
</evidence>
<evidence type="ECO:0000256" key="5">
    <source>
        <dbReference type="ARBA" id="ARBA00023136"/>
    </source>
</evidence>
<gene>
    <name evidence="9" type="ORF">IAB08_03260</name>
</gene>
<dbReference type="Pfam" id="PF02588">
    <property type="entry name" value="YitT_membrane"/>
    <property type="match status" value="1"/>
</dbReference>
<feature type="transmembrane region" description="Helical" evidence="7">
    <location>
        <begin position="177"/>
        <end position="196"/>
    </location>
</feature>
<dbReference type="InterPro" id="IPR051461">
    <property type="entry name" value="UPF0750_membrane"/>
</dbReference>
<keyword evidence="5 7" id="KW-0472">Membrane</keyword>
<comment type="caution">
    <text evidence="9">The sequence shown here is derived from an EMBL/GenBank/DDBJ whole genome shotgun (WGS) entry which is preliminary data.</text>
</comment>
<evidence type="ECO:0000256" key="6">
    <source>
        <dbReference type="SAM" id="MobiDB-lite"/>
    </source>
</evidence>
<evidence type="ECO:0000313" key="9">
    <source>
        <dbReference type="EMBL" id="MBO8432299.1"/>
    </source>
</evidence>
<dbReference type="Gene3D" id="3.30.70.120">
    <property type="match status" value="1"/>
</dbReference>
<feature type="region of interest" description="Disordered" evidence="6">
    <location>
        <begin position="1"/>
        <end position="25"/>
    </location>
</feature>
<feature type="transmembrane region" description="Helical" evidence="7">
    <location>
        <begin position="119"/>
        <end position="140"/>
    </location>
</feature>
<dbReference type="InterPro" id="IPR003740">
    <property type="entry name" value="YitT"/>
</dbReference>
<keyword evidence="4 7" id="KW-1133">Transmembrane helix</keyword>
<evidence type="ECO:0000313" key="10">
    <source>
        <dbReference type="Proteomes" id="UP000823612"/>
    </source>
</evidence>
<dbReference type="Pfam" id="PF10035">
    <property type="entry name" value="DUF2179"/>
    <property type="match status" value="1"/>
</dbReference>
<comment type="subcellular location">
    <subcellularLocation>
        <location evidence="1">Cell membrane</location>
        <topology evidence="1">Multi-pass membrane protein</topology>
    </subcellularLocation>
</comment>
<feature type="transmembrane region" description="Helical" evidence="7">
    <location>
        <begin position="146"/>
        <end position="165"/>
    </location>
</feature>
<dbReference type="Proteomes" id="UP000823612">
    <property type="component" value="Unassembled WGS sequence"/>
</dbReference>
<evidence type="ECO:0000256" key="4">
    <source>
        <dbReference type="ARBA" id="ARBA00022989"/>
    </source>
</evidence>
<evidence type="ECO:0000259" key="8">
    <source>
        <dbReference type="Pfam" id="PF10035"/>
    </source>
</evidence>
<sequence length="361" mass="39603">MKAEDKLLQEPEAGNSQKKEVSEKAKTVDKAEFAKSYAGPYFSDIKKDRPLKPFVLLSELSRKRLVRDYLLIILGSAIAAAAYSFFCAPHSIVPGGVYGITIVLNAISKGWFEAFPDGLPIGTMALFFNIPLWLAAYRFLGHHYGLKTVVTFVATAVFTDLYTSLQANGPLINTDNDLLAAIYGGAVLGVGVSLIFKAKGTSAGTDVLAKIIAKYTHNNVGIYITIVDSIVVLLGLIALRSWEIPLYSWITIFVYGRVVDTIMEGVRTEKAVLIITDKPMEMRDAVLFTMHRGGTFLQGKGLYSGDEKHIIYTVLPKTQIGTLREVVNQVDPNAFLTVLPAYEILGKGFRNLQKTIADAKD</sequence>
<feature type="domain" description="DUF2179" evidence="8">
    <location>
        <begin position="292"/>
        <end position="346"/>
    </location>
</feature>
<accession>A0A9D9DW05</accession>